<evidence type="ECO:0000313" key="2">
    <source>
        <dbReference type="EMBL" id="KAH7149640.1"/>
    </source>
</evidence>
<comment type="caution">
    <text evidence="2">The sequence shown here is derived from an EMBL/GenBank/DDBJ whole genome shotgun (WGS) entry which is preliminary data.</text>
</comment>
<accession>A0A9P9F1T0</accession>
<feature type="chain" id="PRO_5040170403" description="Secreted protein" evidence="1">
    <location>
        <begin position="20"/>
        <end position="76"/>
    </location>
</feature>
<evidence type="ECO:0000313" key="3">
    <source>
        <dbReference type="Proteomes" id="UP000717696"/>
    </source>
</evidence>
<name>A0A9P9F1T0_9HYPO</name>
<keyword evidence="1" id="KW-0732">Signal</keyword>
<keyword evidence="3" id="KW-1185">Reference proteome</keyword>
<dbReference type="EMBL" id="JAGMUU010000007">
    <property type="protein sequence ID" value="KAH7149640.1"/>
    <property type="molecule type" value="Genomic_DNA"/>
</dbReference>
<dbReference type="Proteomes" id="UP000717696">
    <property type="component" value="Unassembled WGS sequence"/>
</dbReference>
<feature type="signal peptide" evidence="1">
    <location>
        <begin position="1"/>
        <end position="19"/>
    </location>
</feature>
<reference evidence="2" key="1">
    <citation type="journal article" date="2021" name="Nat. Commun.">
        <title>Genetic determinants of endophytism in the Arabidopsis root mycobiome.</title>
        <authorList>
            <person name="Mesny F."/>
            <person name="Miyauchi S."/>
            <person name="Thiergart T."/>
            <person name="Pickel B."/>
            <person name="Atanasova L."/>
            <person name="Karlsson M."/>
            <person name="Huettel B."/>
            <person name="Barry K.W."/>
            <person name="Haridas S."/>
            <person name="Chen C."/>
            <person name="Bauer D."/>
            <person name="Andreopoulos W."/>
            <person name="Pangilinan J."/>
            <person name="LaButti K."/>
            <person name="Riley R."/>
            <person name="Lipzen A."/>
            <person name="Clum A."/>
            <person name="Drula E."/>
            <person name="Henrissat B."/>
            <person name="Kohler A."/>
            <person name="Grigoriev I.V."/>
            <person name="Martin F.M."/>
            <person name="Hacquard S."/>
        </authorList>
    </citation>
    <scope>NUCLEOTIDE SEQUENCE</scope>
    <source>
        <strain evidence="2">MPI-CAGE-AT-0021</strain>
    </source>
</reference>
<evidence type="ECO:0008006" key="4">
    <source>
        <dbReference type="Google" id="ProtNLM"/>
    </source>
</evidence>
<organism evidence="2 3">
    <name type="scientific">Dactylonectria estremocensis</name>
    <dbReference type="NCBI Taxonomy" id="1079267"/>
    <lineage>
        <taxon>Eukaryota</taxon>
        <taxon>Fungi</taxon>
        <taxon>Dikarya</taxon>
        <taxon>Ascomycota</taxon>
        <taxon>Pezizomycotina</taxon>
        <taxon>Sordariomycetes</taxon>
        <taxon>Hypocreomycetidae</taxon>
        <taxon>Hypocreales</taxon>
        <taxon>Nectriaceae</taxon>
        <taxon>Dactylonectria</taxon>
    </lineage>
</organism>
<dbReference type="AlphaFoldDB" id="A0A9P9F1T0"/>
<protein>
    <recommendedName>
        <fullName evidence="4">Secreted protein</fullName>
    </recommendedName>
</protein>
<proteinExistence type="predicted"/>
<sequence length="76" mass="8252">MNLAVVSTTVLVAMRCAFCSTSPLGCSVRYLHSPISDPCPASIPDDRCILGWMARWRVAPLVSQSLSPLTTWTVVD</sequence>
<evidence type="ECO:0000256" key="1">
    <source>
        <dbReference type="SAM" id="SignalP"/>
    </source>
</evidence>
<gene>
    <name evidence="2" type="ORF">B0J13DRAFT_552021</name>
</gene>